<dbReference type="SUPFAM" id="SSF82714">
    <property type="entry name" value="Multidrug efflux transporter AcrB TolC docking domain, DN and DC subdomains"/>
    <property type="match status" value="2"/>
</dbReference>
<evidence type="ECO:0000256" key="1">
    <source>
        <dbReference type="SAM" id="Phobius"/>
    </source>
</evidence>
<dbReference type="Pfam" id="PF00873">
    <property type="entry name" value="ACR_tran"/>
    <property type="match status" value="1"/>
</dbReference>
<feature type="transmembrane region" description="Helical" evidence="1">
    <location>
        <begin position="921"/>
        <end position="945"/>
    </location>
</feature>
<keyword evidence="1" id="KW-1133">Transmembrane helix</keyword>
<dbReference type="SUPFAM" id="SSF82693">
    <property type="entry name" value="Multidrug efflux transporter AcrB pore domain, PN1, PN2, PC1 and PC2 subdomains"/>
    <property type="match status" value="3"/>
</dbReference>
<dbReference type="GO" id="GO:0005886">
    <property type="term" value="C:plasma membrane"/>
    <property type="evidence" value="ECO:0007669"/>
    <property type="project" value="TreeGrafter"/>
</dbReference>
<feature type="transmembrane region" description="Helical" evidence="1">
    <location>
        <begin position="896"/>
        <end position="915"/>
    </location>
</feature>
<dbReference type="PRINTS" id="PR00702">
    <property type="entry name" value="ACRIFLAVINRP"/>
</dbReference>
<feature type="transmembrane region" description="Helical" evidence="1">
    <location>
        <begin position="335"/>
        <end position="353"/>
    </location>
</feature>
<keyword evidence="1" id="KW-0812">Transmembrane</keyword>
<dbReference type="GO" id="GO:0042910">
    <property type="term" value="F:xenobiotic transmembrane transporter activity"/>
    <property type="evidence" value="ECO:0007669"/>
    <property type="project" value="TreeGrafter"/>
</dbReference>
<proteinExistence type="predicted"/>
<comment type="caution">
    <text evidence="2">The sequence shown here is derived from an EMBL/GenBank/DDBJ whole genome shotgun (WGS) entry which is preliminary data.</text>
</comment>
<gene>
    <name evidence="2" type="primary">mdtC_2</name>
    <name evidence="2" type="ORF">MiYa_01420</name>
</gene>
<dbReference type="Gene3D" id="3.30.70.1430">
    <property type="entry name" value="Multidrug efflux transporter AcrB pore domain"/>
    <property type="match status" value="2"/>
</dbReference>
<dbReference type="PANTHER" id="PTHR32063:SF18">
    <property type="entry name" value="CATION EFFLUX SYSTEM PROTEIN"/>
    <property type="match status" value="1"/>
</dbReference>
<evidence type="ECO:0000313" key="3">
    <source>
        <dbReference type="Proteomes" id="UP000323569"/>
    </source>
</evidence>
<dbReference type="Proteomes" id="UP000323569">
    <property type="component" value="Unassembled WGS sequence"/>
</dbReference>
<dbReference type="EMBL" id="BHVO01000016">
    <property type="protein sequence ID" value="GCA69888.1"/>
    <property type="molecule type" value="Genomic_DNA"/>
</dbReference>
<dbReference type="Gene3D" id="3.30.70.1440">
    <property type="entry name" value="Multidrug efflux transporter AcrB pore domain"/>
    <property type="match status" value="1"/>
</dbReference>
<dbReference type="PANTHER" id="PTHR32063">
    <property type="match status" value="1"/>
</dbReference>
<keyword evidence="1" id="KW-0472">Membrane</keyword>
<dbReference type="RefSeq" id="WP_149978075.1">
    <property type="nucleotide sequence ID" value="NZ_BHVO01000016.1"/>
</dbReference>
<evidence type="ECO:0000313" key="2">
    <source>
        <dbReference type="EMBL" id="GCA69888.1"/>
    </source>
</evidence>
<dbReference type="Gene3D" id="3.30.2090.10">
    <property type="entry name" value="Multidrug efflux transporter AcrB TolC docking domain, DN and DC subdomains"/>
    <property type="match status" value="2"/>
</dbReference>
<feature type="transmembrane region" description="Helical" evidence="1">
    <location>
        <begin position="529"/>
        <end position="549"/>
    </location>
</feature>
<dbReference type="AlphaFoldDB" id="A0A5A5R4T0"/>
<feature type="transmembrane region" description="Helical" evidence="1">
    <location>
        <begin position="433"/>
        <end position="453"/>
    </location>
</feature>
<dbReference type="SUPFAM" id="SSF82866">
    <property type="entry name" value="Multidrug efflux transporter AcrB transmembrane domain"/>
    <property type="match status" value="2"/>
</dbReference>
<name>A0A5A5R4T0_MICAE</name>
<feature type="transmembrane region" description="Helical" evidence="1">
    <location>
        <begin position="966"/>
        <end position="986"/>
    </location>
</feature>
<dbReference type="InterPro" id="IPR001036">
    <property type="entry name" value="Acrflvin-R"/>
</dbReference>
<sequence length="1033" mass="113282">MSSIFYKNVRLLILTILAIVVWGLSSFFSLPRMEDPELTPRFAVINTQFPGATPERVETLVTDKLEQALLEVEEIQNIDSTSQLGFSSITIELNDQITDVDPVWSQIRDKVNDAVSQLPSGTSLPEFEESKPKANALIVALTWQLSIPPNYGILSRWAQELEDDLRSIEGTEKVELFGNPTEEIRVEVDPQQLTHLGLTIQSLSQQILESDAKVAAGQLRSEQSNLLLEIEGELDSLDRLNRLSIKSGASSQVVRLGDIARISKGIEDPPREVAMIKGKLAIAIAAFVESDRRLDSWMTVAKAKLERFEKNLPQGIGLHIIFNQSRYVQQQLDSVLSNLIMGAVLVFGITFVIMGWKSSLIVGTSLPLSVLMVFGSMKVLGIPLHQISVTGLIIALGLLIDNAIIVVDEVQMALKEEEGISPLKAVATTVHHIFIPLLASTFTSVIAFLPIATASGGTGEFTGTIGVTVILALISSFILSVTVIPALAGRLHHWQPTPTNGYWWQSGFTHSRLTSLYKWSLDRTFQRPLLAIALILILPLWGFIGFPALQQQFFPPTDREQFHLTFELPISVSLPETQSQVMQARKLILQHPEIQDVQWFIGKSAPSFYYNVLQNREQSPNYAQGIVQLQKNVKSGALIRTLQQELDQAFPQAQIIVRQLEQGPPFDAPIELRLYGSDLVQLQVLGDQVRAELAKTPDIIHTRATLSESLPKLAVNLNEEKLRLAGLDKTAVARQLDTSLEGTVGGSILEGTEELQVKVRTSDSQRGNLAEISSLNLLSSGNSAQSSQTIVPLSAVGNVEIVPDIVTIARRNGQRMNTIQGFIPAGVLPEQVLSEFEKRLEMSNFQLPYGYSWDFGGEQGERQDALSNLIATLGVLAIVMVASLVLTFNSFRMASIIILVAILSLGLGLGSLALFNYPFGFTAILGIIGLLGICVNDSIVILDALRHDTQASLGSRRATRNVVMRATRHVVATTLTTIIGFIPLLFDPSGFWPPLAISIVGGLGGATLMALYFVPSVYLLFGRKNLTQSAKPW</sequence>
<dbReference type="InterPro" id="IPR027463">
    <property type="entry name" value="AcrB_DN_DC_subdom"/>
</dbReference>
<organism evidence="2 3">
    <name type="scientific">Microcystis aeruginosa NIES-2519</name>
    <dbReference type="NCBI Taxonomy" id="2303981"/>
    <lineage>
        <taxon>Bacteria</taxon>
        <taxon>Bacillati</taxon>
        <taxon>Cyanobacteriota</taxon>
        <taxon>Cyanophyceae</taxon>
        <taxon>Oscillatoriophycideae</taxon>
        <taxon>Chroococcales</taxon>
        <taxon>Microcystaceae</taxon>
        <taxon>Microcystis</taxon>
    </lineage>
</organism>
<feature type="transmembrane region" description="Helical" evidence="1">
    <location>
        <begin position="387"/>
        <end position="407"/>
    </location>
</feature>
<protein>
    <submittedName>
        <fullName evidence="2">Multidrug resistance protein MdtC</fullName>
    </submittedName>
</protein>
<dbReference type="Gene3D" id="1.20.1640.10">
    <property type="entry name" value="Multidrug efflux transporter AcrB transmembrane domain"/>
    <property type="match status" value="2"/>
</dbReference>
<feature type="transmembrane region" description="Helical" evidence="1">
    <location>
        <begin position="869"/>
        <end position="889"/>
    </location>
</feature>
<dbReference type="Gene3D" id="3.30.70.1320">
    <property type="entry name" value="Multidrug efflux transporter AcrB pore domain like"/>
    <property type="match status" value="1"/>
</dbReference>
<accession>A0A5A5R4T0</accession>
<feature type="transmembrane region" description="Helical" evidence="1">
    <location>
        <begin position="465"/>
        <end position="488"/>
    </location>
</feature>
<feature type="transmembrane region" description="Helical" evidence="1">
    <location>
        <begin position="992"/>
        <end position="1021"/>
    </location>
</feature>
<reference evidence="2 3" key="1">
    <citation type="submission" date="2018-09" db="EMBL/GenBank/DDBJ databases">
        <title>Evolutionary history of phycoerythrin pigmentation in the water bloom-forming cyanobacterium Microcystis aeruginosa.</title>
        <authorList>
            <person name="Tanabe Y."/>
            <person name="Tanabe Y."/>
            <person name="Yamaguchi H."/>
        </authorList>
    </citation>
    <scope>NUCLEOTIDE SEQUENCE [LARGE SCALE GENOMIC DNA]</scope>
    <source>
        <strain evidence="2 3">NIES-2519</strain>
    </source>
</reference>